<evidence type="ECO:0000313" key="8">
    <source>
        <dbReference type="EMBL" id="SCZ25682.1"/>
    </source>
</evidence>
<dbReference type="Proteomes" id="UP000199347">
    <property type="component" value="Unassembled WGS sequence"/>
</dbReference>
<feature type="transmembrane region" description="Helical" evidence="6">
    <location>
        <begin position="15"/>
        <end position="32"/>
    </location>
</feature>
<sequence>MPPVPALPSENQRGILLMLAAMVTFIVNDTLVKVASADLPTGEIIFLRGLIVSPIVIVLAVRRGAFANRSLLFHKTLIWRTLGEVVAAGLYLSALFRLPLANASAILQVVPLATTAGAALFLGETVGRRRWTAIAVGFSGALLVIQPGLDGFNIWSLVALLSVFAVVLRDLASKQLPKGLPTLAVTTAAAISVGLFGGFLMLFEEPVMPDAAVLATIFASGLCTVAGYTLIIAAMRTGDISVVAPFRYSFMIWAVLAQVLVFGDWPGPLLFIGTGILIATGIYTFYRERQVGASEARKALTAPPAR</sequence>
<evidence type="ECO:0000256" key="3">
    <source>
        <dbReference type="ARBA" id="ARBA00022692"/>
    </source>
</evidence>
<dbReference type="AlphaFoldDB" id="A0A1G5MKQ9"/>
<comment type="subcellular location">
    <subcellularLocation>
        <location evidence="1">Membrane</location>
        <topology evidence="1">Multi-pass membrane protein</topology>
    </subcellularLocation>
</comment>
<keyword evidence="9" id="KW-1185">Reference proteome</keyword>
<feature type="domain" description="EamA" evidence="7">
    <location>
        <begin position="13"/>
        <end position="145"/>
    </location>
</feature>
<protein>
    <submittedName>
        <fullName evidence="8">S-adenosylmethionine uptake transporter</fullName>
    </submittedName>
</protein>
<dbReference type="RefSeq" id="WP_092809747.1">
    <property type="nucleotide sequence ID" value="NZ_FMVW01000001.1"/>
</dbReference>
<keyword evidence="4 6" id="KW-1133">Transmembrane helix</keyword>
<dbReference type="Pfam" id="PF00892">
    <property type="entry name" value="EamA"/>
    <property type="match status" value="2"/>
</dbReference>
<feature type="transmembrane region" description="Helical" evidence="6">
    <location>
        <begin position="246"/>
        <end position="263"/>
    </location>
</feature>
<evidence type="ECO:0000256" key="6">
    <source>
        <dbReference type="SAM" id="Phobius"/>
    </source>
</evidence>
<comment type="similarity">
    <text evidence="2">Belongs to the drug/metabolite transporter (DMT) superfamily. 10 TMS drug/metabolite exporter (DME) (TC 2.A.7.3) family.</text>
</comment>
<feature type="domain" description="EamA" evidence="7">
    <location>
        <begin position="154"/>
        <end position="279"/>
    </location>
</feature>
<evidence type="ECO:0000256" key="4">
    <source>
        <dbReference type="ARBA" id="ARBA00022989"/>
    </source>
</evidence>
<name>A0A1G5MKQ9_AFIMA</name>
<reference evidence="8 9" key="1">
    <citation type="submission" date="2016-10" db="EMBL/GenBank/DDBJ databases">
        <authorList>
            <person name="de Groot N.N."/>
        </authorList>
    </citation>
    <scope>NUCLEOTIDE SEQUENCE [LARGE SCALE GENOMIC DNA]</scope>
    <source>
        <strain evidence="8 9">DSM 2698</strain>
    </source>
</reference>
<feature type="transmembrane region" description="Helical" evidence="6">
    <location>
        <begin position="77"/>
        <end position="99"/>
    </location>
</feature>
<evidence type="ECO:0000259" key="7">
    <source>
        <dbReference type="Pfam" id="PF00892"/>
    </source>
</evidence>
<dbReference type="GO" id="GO:0016020">
    <property type="term" value="C:membrane"/>
    <property type="evidence" value="ECO:0007669"/>
    <property type="project" value="UniProtKB-SubCell"/>
</dbReference>
<proteinExistence type="inferred from homology"/>
<dbReference type="InterPro" id="IPR000620">
    <property type="entry name" value="EamA_dom"/>
</dbReference>
<dbReference type="InterPro" id="IPR037185">
    <property type="entry name" value="EmrE-like"/>
</dbReference>
<feature type="transmembrane region" description="Helical" evidence="6">
    <location>
        <begin position="152"/>
        <end position="168"/>
    </location>
</feature>
<keyword evidence="3 6" id="KW-0812">Transmembrane</keyword>
<dbReference type="STRING" id="1120955.SAMN03080610_00822"/>
<dbReference type="PANTHER" id="PTHR22911">
    <property type="entry name" value="ACYL-MALONYL CONDENSING ENZYME-RELATED"/>
    <property type="match status" value="1"/>
</dbReference>
<organism evidence="8 9">
    <name type="scientific">Afifella marina DSM 2698</name>
    <dbReference type="NCBI Taxonomy" id="1120955"/>
    <lineage>
        <taxon>Bacteria</taxon>
        <taxon>Pseudomonadati</taxon>
        <taxon>Pseudomonadota</taxon>
        <taxon>Alphaproteobacteria</taxon>
        <taxon>Hyphomicrobiales</taxon>
        <taxon>Afifellaceae</taxon>
        <taxon>Afifella</taxon>
    </lineage>
</organism>
<feature type="transmembrane region" description="Helical" evidence="6">
    <location>
        <begin position="105"/>
        <end position="123"/>
    </location>
</feature>
<accession>A0A1G5MKQ9</accession>
<dbReference type="PANTHER" id="PTHR22911:SF6">
    <property type="entry name" value="SOLUTE CARRIER FAMILY 35 MEMBER G1"/>
    <property type="match status" value="1"/>
</dbReference>
<feature type="transmembrane region" description="Helical" evidence="6">
    <location>
        <begin position="269"/>
        <end position="286"/>
    </location>
</feature>
<dbReference type="SUPFAM" id="SSF103481">
    <property type="entry name" value="Multidrug resistance efflux transporter EmrE"/>
    <property type="match status" value="2"/>
</dbReference>
<dbReference type="EMBL" id="FMVW01000001">
    <property type="protein sequence ID" value="SCZ25682.1"/>
    <property type="molecule type" value="Genomic_DNA"/>
</dbReference>
<gene>
    <name evidence="8" type="ORF">SAMN03080610_00822</name>
</gene>
<feature type="transmembrane region" description="Helical" evidence="6">
    <location>
        <begin position="44"/>
        <end position="65"/>
    </location>
</feature>
<dbReference type="OrthoDB" id="7818056at2"/>
<feature type="transmembrane region" description="Helical" evidence="6">
    <location>
        <begin position="180"/>
        <end position="200"/>
    </location>
</feature>
<feature type="transmembrane region" description="Helical" evidence="6">
    <location>
        <begin position="212"/>
        <end position="234"/>
    </location>
</feature>
<evidence type="ECO:0000313" key="9">
    <source>
        <dbReference type="Proteomes" id="UP000199347"/>
    </source>
</evidence>
<evidence type="ECO:0000256" key="2">
    <source>
        <dbReference type="ARBA" id="ARBA00009853"/>
    </source>
</evidence>
<evidence type="ECO:0000256" key="1">
    <source>
        <dbReference type="ARBA" id="ARBA00004141"/>
    </source>
</evidence>
<evidence type="ECO:0000256" key="5">
    <source>
        <dbReference type="ARBA" id="ARBA00023136"/>
    </source>
</evidence>
<keyword evidence="5 6" id="KW-0472">Membrane</keyword>